<dbReference type="AlphaFoldDB" id="A0A552X4S6"/>
<comment type="caution">
    <text evidence="2">The sequence shown here is derived from an EMBL/GenBank/DDBJ whole genome shotgun (WGS) entry which is preliminary data.</text>
</comment>
<accession>A0A552X4S6</accession>
<keyword evidence="2" id="KW-0489">Methyltransferase</keyword>
<dbReference type="GO" id="GO:0008757">
    <property type="term" value="F:S-adenosylmethionine-dependent methyltransferase activity"/>
    <property type="evidence" value="ECO:0007669"/>
    <property type="project" value="InterPro"/>
</dbReference>
<dbReference type="Pfam" id="PF08241">
    <property type="entry name" value="Methyltransf_11"/>
    <property type="match status" value="1"/>
</dbReference>
<name>A0A552X4S6_9GAMM</name>
<gene>
    <name evidence="2" type="ORF">FM042_04025</name>
</gene>
<protein>
    <submittedName>
        <fullName evidence="2">Class I SAM-dependent methyltransferase</fullName>
    </submittedName>
</protein>
<evidence type="ECO:0000313" key="3">
    <source>
        <dbReference type="Proteomes" id="UP000320359"/>
    </source>
</evidence>
<sequence length="249" mass="28243">MGFSMWLKPARIDNAPKAPKHWQEIPHGGWWRDALARALEPHWETLFGHYMLSLGPLSHTLPNSCRIREQYRVGPGTAAHVHANYNALPFSENTVDAVLMAHVLEYASDPHSILREVDRVLRADGHVLLALTNPWSPTTFARVWPAWRKSPLLNTRLFGPARVSDWLNLMHYEVIHQGYFAAGAPIPAINDPEKGWGWLMRQWPSLQAGYYMVARKREWPITPVRLGASNHQKQRIALGASGVSTRTSD</sequence>
<dbReference type="EMBL" id="VJWL01000001">
    <property type="protein sequence ID" value="TRW50024.1"/>
    <property type="molecule type" value="Genomic_DNA"/>
</dbReference>
<reference evidence="2 3" key="1">
    <citation type="submission" date="2019-07" db="EMBL/GenBank/DDBJ databases">
        <authorList>
            <person name="Yang M."/>
            <person name="Zhao D."/>
            <person name="Xiang H."/>
        </authorList>
    </citation>
    <scope>NUCLEOTIDE SEQUENCE [LARGE SCALE GENOMIC DNA]</scope>
    <source>
        <strain evidence="2 3">IM1326</strain>
    </source>
</reference>
<dbReference type="SUPFAM" id="SSF53335">
    <property type="entry name" value="S-adenosyl-L-methionine-dependent methyltransferases"/>
    <property type="match status" value="1"/>
</dbReference>
<dbReference type="InterPro" id="IPR029063">
    <property type="entry name" value="SAM-dependent_MTases_sf"/>
</dbReference>
<feature type="domain" description="Methyltransferase type 11" evidence="1">
    <location>
        <begin position="78"/>
        <end position="128"/>
    </location>
</feature>
<dbReference type="GO" id="GO:0032259">
    <property type="term" value="P:methylation"/>
    <property type="evidence" value="ECO:0007669"/>
    <property type="project" value="UniProtKB-KW"/>
</dbReference>
<organism evidence="2 3">
    <name type="scientific">Aliidiomarina halalkaliphila</name>
    <dbReference type="NCBI Taxonomy" id="2593535"/>
    <lineage>
        <taxon>Bacteria</taxon>
        <taxon>Pseudomonadati</taxon>
        <taxon>Pseudomonadota</taxon>
        <taxon>Gammaproteobacteria</taxon>
        <taxon>Alteromonadales</taxon>
        <taxon>Idiomarinaceae</taxon>
        <taxon>Aliidiomarina</taxon>
    </lineage>
</organism>
<dbReference type="Proteomes" id="UP000320359">
    <property type="component" value="Unassembled WGS sequence"/>
</dbReference>
<dbReference type="InterPro" id="IPR013216">
    <property type="entry name" value="Methyltransf_11"/>
</dbReference>
<evidence type="ECO:0000313" key="2">
    <source>
        <dbReference type="EMBL" id="TRW50024.1"/>
    </source>
</evidence>
<dbReference type="OrthoDB" id="6191410at2"/>
<dbReference type="Gene3D" id="3.40.50.150">
    <property type="entry name" value="Vaccinia Virus protein VP39"/>
    <property type="match status" value="1"/>
</dbReference>
<dbReference type="PANTHER" id="PTHR43036">
    <property type="entry name" value="OSJNBB0011N17.9 PROTEIN"/>
    <property type="match status" value="1"/>
</dbReference>
<evidence type="ECO:0000259" key="1">
    <source>
        <dbReference type="Pfam" id="PF08241"/>
    </source>
</evidence>
<keyword evidence="2" id="KW-0808">Transferase</keyword>
<proteinExistence type="predicted"/>
<dbReference type="CDD" id="cd02440">
    <property type="entry name" value="AdoMet_MTases"/>
    <property type="match status" value="1"/>
</dbReference>
<dbReference type="PANTHER" id="PTHR43036:SF2">
    <property type="entry name" value="OS04G0481300 PROTEIN"/>
    <property type="match status" value="1"/>
</dbReference>
<keyword evidence="3" id="KW-1185">Reference proteome</keyword>